<organism evidence="1 2">
    <name type="scientific">Rhizoclosmatium globosum</name>
    <dbReference type="NCBI Taxonomy" id="329046"/>
    <lineage>
        <taxon>Eukaryota</taxon>
        <taxon>Fungi</taxon>
        <taxon>Fungi incertae sedis</taxon>
        <taxon>Chytridiomycota</taxon>
        <taxon>Chytridiomycota incertae sedis</taxon>
        <taxon>Chytridiomycetes</taxon>
        <taxon>Chytridiales</taxon>
        <taxon>Chytriomycetaceae</taxon>
        <taxon>Rhizoclosmatium</taxon>
    </lineage>
</organism>
<dbReference type="EMBL" id="MCGO01000009">
    <property type="protein sequence ID" value="ORY49615.1"/>
    <property type="molecule type" value="Genomic_DNA"/>
</dbReference>
<proteinExistence type="predicted"/>
<name>A0A1Y2CTC9_9FUNG</name>
<dbReference type="AlphaFoldDB" id="A0A1Y2CTC9"/>
<dbReference type="OrthoDB" id="2103645at2759"/>
<comment type="caution">
    <text evidence="1">The sequence shown here is derived from an EMBL/GenBank/DDBJ whole genome shotgun (WGS) entry which is preliminary data.</text>
</comment>
<protein>
    <submittedName>
        <fullName evidence="1">Uncharacterized protein</fullName>
    </submittedName>
</protein>
<reference evidence="1 2" key="1">
    <citation type="submission" date="2016-07" db="EMBL/GenBank/DDBJ databases">
        <title>Pervasive Adenine N6-methylation of Active Genes in Fungi.</title>
        <authorList>
            <consortium name="DOE Joint Genome Institute"/>
            <person name="Mondo S.J."/>
            <person name="Dannebaum R.O."/>
            <person name="Kuo R.C."/>
            <person name="Labutti K."/>
            <person name="Haridas S."/>
            <person name="Kuo A."/>
            <person name="Salamov A."/>
            <person name="Ahrendt S.R."/>
            <person name="Lipzen A."/>
            <person name="Sullivan W."/>
            <person name="Andreopoulos W.B."/>
            <person name="Clum A."/>
            <person name="Lindquist E."/>
            <person name="Daum C."/>
            <person name="Ramamoorthy G.K."/>
            <person name="Gryganskyi A."/>
            <person name="Culley D."/>
            <person name="Magnuson J.K."/>
            <person name="James T.Y."/>
            <person name="O'Malley M.A."/>
            <person name="Stajich J.E."/>
            <person name="Spatafora J.W."/>
            <person name="Visel A."/>
            <person name="Grigoriev I.V."/>
        </authorList>
    </citation>
    <scope>NUCLEOTIDE SEQUENCE [LARGE SCALE GENOMIC DNA]</scope>
    <source>
        <strain evidence="1 2">JEL800</strain>
    </source>
</reference>
<dbReference type="Proteomes" id="UP000193642">
    <property type="component" value="Unassembled WGS sequence"/>
</dbReference>
<accession>A0A1Y2CTC9</accession>
<sequence length="297" mass="32943">MPSQSNATFNFLSSINLSHLLSRSASTDFISSFRSFGNLSDWTTKKEKRDTVNLTYGGGPVISNVEVTPIFYDASTRFQPEMLNFYSAITDSVYMNACQFPSSHLTSFFLLCRLLKSFSSVQEYSTQTQLIGRGKLVGSYVETGTIKGNLNDANDVRPYVRSLVEQGILNPNSNSYYPIHFTKGINITTSGGRSCVNFAGYHSAVYTADISGVDWTAYGVIPLCDDNLNIMLHPVSHELAEAITDPFPESGWKSRSKSVGEIADLCNWVGGQVVDSTGKKWEVEPVWSNKQQKMHFL</sequence>
<keyword evidence="2" id="KW-1185">Reference proteome</keyword>
<evidence type="ECO:0000313" key="2">
    <source>
        <dbReference type="Proteomes" id="UP000193642"/>
    </source>
</evidence>
<evidence type="ECO:0000313" key="1">
    <source>
        <dbReference type="EMBL" id="ORY49615.1"/>
    </source>
</evidence>
<gene>
    <name evidence="1" type="ORF">BCR33DRAFT_587293</name>
</gene>